<evidence type="ECO:0000256" key="5">
    <source>
        <dbReference type="ARBA" id="ARBA00023204"/>
    </source>
</evidence>
<dbReference type="Pfam" id="PF14743">
    <property type="entry name" value="DNA_ligase_OB_2"/>
    <property type="match status" value="1"/>
</dbReference>
<feature type="signal peptide" evidence="7">
    <location>
        <begin position="1"/>
        <end position="23"/>
    </location>
</feature>
<keyword evidence="7" id="KW-0732">Signal</keyword>
<dbReference type="Gene3D" id="3.30.1490.70">
    <property type="match status" value="1"/>
</dbReference>
<feature type="chain" id="PRO_5046690715" evidence="7">
    <location>
        <begin position="24"/>
        <end position="284"/>
    </location>
</feature>
<dbReference type="Pfam" id="PF01068">
    <property type="entry name" value="DNA_ligase_A_M"/>
    <property type="match status" value="1"/>
</dbReference>
<evidence type="ECO:0000256" key="7">
    <source>
        <dbReference type="SAM" id="SignalP"/>
    </source>
</evidence>
<dbReference type="PANTHER" id="PTHR47810">
    <property type="entry name" value="DNA LIGASE"/>
    <property type="match status" value="1"/>
</dbReference>
<keyword evidence="5" id="KW-0234">DNA repair</keyword>
<sequence>MSSTTTHLSAALALMTTPAFVIAAPVPALMSAQTLLPDQQIESADYLVSEKLDGVRARWNGQQLQTRSGAPISAPDWFIHDLPPIELDGELWLGRSRFAELSALIRRNESTDDQWRQVSFMLFDLPLHPGTFVERHAALLTLFPAVDNRYIRVIEQRRAPSRDKLEQLLVQIQRLGGEGLMLHHSASRYVPNRSDLLLKYKGYQDAEARVVGYTDGKGKYTGMTGALIVENDTGLRFRIGSGLSDAERENPPAIGSTITYRYNGLTSQGKPRFARFMRVRDPEL</sequence>
<evidence type="ECO:0000256" key="3">
    <source>
        <dbReference type="ARBA" id="ARBA00022705"/>
    </source>
</evidence>
<dbReference type="CDD" id="cd07896">
    <property type="entry name" value="Adenylation_kDNA_ligase_like"/>
    <property type="match status" value="1"/>
</dbReference>
<evidence type="ECO:0000256" key="1">
    <source>
        <dbReference type="ARBA" id="ARBA00001968"/>
    </source>
</evidence>
<feature type="domain" description="ATP-dependent DNA ligase family profile" evidence="8">
    <location>
        <begin position="43"/>
        <end position="201"/>
    </location>
</feature>
<evidence type="ECO:0000259" key="8">
    <source>
        <dbReference type="Pfam" id="PF01068"/>
    </source>
</evidence>
<name>A0ABQ1KTJ7_9GAMM</name>
<dbReference type="InterPro" id="IPR029319">
    <property type="entry name" value="DNA_ligase_OB"/>
</dbReference>
<keyword evidence="2 10" id="KW-0436">Ligase</keyword>
<organism evidence="10 11">
    <name type="scientific">Marinobacterium zhoushanense</name>
    <dbReference type="NCBI Taxonomy" id="1679163"/>
    <lineage>
        <taxon>Bacteria</taxon>
        <taxon>Pseudomonadati</taxon>
        <taxon>Pseudomonadota</taxon>
        <taxon>Gammaproteobacteria</taxon>
        <taxon>Oceanospirillales</taxon>
        <taxon>Oceanospirillaceae</taxon>
        <taxon>Marinobacterium</taxon>
    </lineage>
</organism>
<accession>A0ABQ1KTJ7</accession>
<evidence type="ECO:0000313" key="10">
    <source>
        <dbReference type="EMBL" id="GGC10133.1"/>
    </source>
</evidence>
<keyword evidence="4" id="KW-0227">DNA damage</keyword>
<comment type="caution">
    <text evidence="10">The sequence shown here is derived from an EMBL/GenBank/DDBJ whole genome shotgun (WGS) entry which is preliminary data.</text>
</comment>
<dbReference type="NCBIfam" id="NF006592">
    <property type="entry name" value="PRK09125.1"/>
    <property type="match status" value="1"/>
</dbReference>
<dbReference type="InterPro" id="IPR050326">
    <property type="entry name" value="NAD_dep_DNA_ligaseB"/>
</dbReference>
<dbReference type="Gene3D" id="3.30.470.30">
    <property type="entry name" value="DNA ligase/mRNA capping enzyme"/>
    <property type="match status" value="1"/>
</dbReference>
<reference evidence="11" key="1">
    <citation type="journal article" date="2019" name="Int. J. Syst. Evol. Microbiol.">
        <title>The Global Catalogue of Microorganisms (GCM) 10K type strain sequencing project: providing services to taxonomists for standard genome sequencing and annotation.</title>
        <authorList>
            <consortium name="The Broad Institute Genomics Platform"/>
            <consortium name="The Broad Institute Genome Sequencing Center for Infectious Disease"/>
            <person name="Wu L."/>
            <person name="Ma J."/>
        </authorList>
    </citation>
    <scope>NUCLEOTIDE SEQUENCE [LARGE SCALE GENOMIC DNA]</scope>
    <source>
        <strain evidence="11">CGMCC 1.15341</strain>
    </source>
</reference>
<evidence type="ECO:0000256" key="2">
    <source>
        <dbReference type="ARBA" id="ARBA00022598"/>
    </source>
</evidence>
<keyword evidence="3" id="KW-0235">DNA replication</keyword>
<gene>
    <name evidence="10" type="ORF">GCM10011352_40730</name>
</gene>
<dbReference type="RefSeq" id="WP_188751872.1">
    <property type="nucleotide sequence ID" value="NZ_BMIJ01000010.1"/>
</dbReference>
<evidence type="ECO:0000256" key="6">
    <source>
        <dbReference type="ARBA" id="ARBA00034003"/>
    </source>
</evidence>
<feature type="domain" description="DNA ligase OB-like" evidence="9">
    <location>
        <begin position="216"/>
        <end position="280"/>
    </location>
</feature>
<dbReference type="InterPro" id="IPR012340">
    <property type="entry name" value="NA-bd_OB-fold"/>
</dbReference>
<dbReference type="GO" id="GO:0016874">
    <property type="term" value="F:ligase activity"/>
    <property type="evidence" value="ECO:0007669"/>
    <property type="project" value="UniProtKB-KW"/>
</dbReference>
<comment type="catalytic activity">
    <reaction evidence="6">
        <text>ATP + (deoxyribonucleotide)n-3'-hydroxyl + 5'-phospho-(deoxyribonucleotide)m = (deoxyribonucleotide)n+m + AMP + diphosphate.</text>
        <dbReference type="EC" id="6.5.1.1"/>
    </reaction>
</comment>
<dbReference type="InterPro" id="IPR012310">
    <property type="entry name" value="DNA_ligase_ATP-dep_cent"/>
</dbReference>
<dbReference type="CDD" id="cd08041">
    <property type="entry name" value="OBF_kDNA_ligase_like"/>
    <property type="match status" value="1"/>
</dbReference>
<evidence type="ECO:0000259" key="9">
    <source>
        <dbReference type="Pfam" id="PF14743"/>
    </source>
</evidence>
<dbReference type="Proteomes" id="UP000629025">
    <property type="component" value="Unassembled WGS sequence"/>
</dbReference>
<protein>
    <submittedName>
        <fullName evidence="10">ATP-dependent DNA ligase</fullName>
    </submittedName>
</protein>
<dbReference type="PANTHER" id="PTHR47810:SF1">
    <property type="entry name" value="DNA LIGASE B"/>
    <property type="match status" value="1"/>
</dbReference>
<keyword evidence="11" id="KW-1185">Reference proteome</keyword>
<proteinExistence type="predicted"/>
<dbReference type="Gene3D" id="2.40.50.140">
    <property type="entry name" value="Nucleic acid-binding proteins"/>
    <property type="match status" value="1"/>
</dbReference>
<dbReference type="SUPFAM" id="SSF50249">
    <property type="entry name" value="Nucleic acid-binding proteins"/>
    <property type="match status" value="1"/>
</dbReference>
<dbReference type="EMBL" id="BMIJ01000010">
    <property type="protein sequence ID" value="GGC10133.1"/>
    <property type="molecule type" value="Genomic_DNA"/>
</dbReference>
<evidence type="ECO:0000256" key="4">
    <source>
        <dbReference type="ARBA" id="ARBA00022763"/>
    </source>
</evidence>
<dbReference type="SUPFAM" id="SSF56091">
    <property type="entry name" value="DNA ligase/mRNA capping enzyme, catalytic domain"/>
    <property type="match status" value="1"/>
</dbReference>
<evidence type="ECO:0000313" key="11">
    <source>
        <dbReference type="Proteomes" id="UP000629025"/>
    </source>
</evidence>
<comment type="cofactor">
    <cofactor evidence="1">
        <name>a divalent metal cation</name>
        <dbReference type="ChEBI" id="CHEBI:60240"/>
    </cofactor>
</comment>